<protein>
    <submittedName>
        <fullName evidence="2">Uncharacterized protein</fullName>
    </submittedName>
</protein>
<keyword evidence="1" id="KW-0472">Membrane</keyword>
<reference evidence="2 3" key="1">
    <citation type="submission" date="2022-05" db="EMBL/GenBank/DDBJ databases">
        <authorList>
            <consortium name="Genoscope - CEA"/>
            <person name="William W."/>
        </authorList>
    </citation>
    <scope>NUCLEOTIDE SEQUENCE [LARGE SCALE GENOMIC DNA]</scope>
</reference>
<dbReference type="EMBL" id="CALNXJ010000016">
    <property type="protein sequence ID" value="CAH3117536.1"/>
    <property type="molecule type" value="Genomic_DNA"/>
</dbReference>
<gene>
    <name evidence="2" type="ORF">PMEA_00007542</name>
</gene>
<keyword evidence="1" id="KW-0812">Transmembrane</keyword>
<evidence type="ECO:0000313" key="3">
    <source>
        <dbReference type="Proteomes" id="UP001159428"/>
    </source>
</evidence>
<proteinExistence type="predicted"/>
<evidence type="ECO:0000313" key="2">
    <source>
        <dbReference type="EMBL" id="CAH3117536.1"/>
    </source>
</evidence>
<sequence>MQEVTLAFKFSAKRLLVFKEQHGDNPVAREEMGRRSKLKVKIDTLDQLSEEGDCKARALHASILNGTSLLLLLCFSIFLNIQTSCRYTLK</sequence>
<name>A0AAU9WKW5_9CNID</name>
<comment type="caution">
    <text evidence="2">The sequence shown here is derived from an EMBL/GenBank/DDBJ whole genome shotgun (WGS) entry which is preliminary data.</text>
</comment>
<dbReference type="AlphaFoldDB" id="A0AAU9WKW5"/>
<keyword evidence="3" id="KW-1185">Reference proteome</keyword>
<evidence type="ECO:0000256" key="1">
    <source>
        <dbReference type="SAM" id="Phobius"/>
    </source>
</evidence>
<keyword evidence="1" id="KW-1133">Transmembrane helix</keyword>
<feature type="transmembrane region" description="Helical" evidence="1">
    <location>
        <begin position="58"/>
        <end position="81"/>
    </location>
</feature>
<organism evidence="2 3">
    <name type="scientific">Pocillopora meandrina</name>
    <dbReference type="NCBI Taxonomy" id="46732"/>
    <lineage>
        <taxon>Eukaryota</taxon>
        <taxon>Metazoa</taxon>
        <taxon>Cnidaria</taxon>
        <taxon>Anthozoa</taxon>
        <taxon>Hexacorallia</taxon>
        <taxon>Scleractinia</taxon>
        <taxon>Astrocoeniina</taxon>
        <taxon>Pocilloporidae</taxon>
        <taxon>Pocillopora</taxon>
    </lineage>
</organism>
<dbReference type="Proteomes" id="UP001159428">
    <property type="component" value="Unassembled WGS sequence"/>
</dbReference>
<accession>A0AAU9WKW5</accession>